<dbReference type="Proteomes" id="UP000029278">
    <property type="component" value="Unassembled WGS sequence"/>
</dbReference>
<dbReference type="EMBL" id="JMQA01000019">
    <property type="protein sequence ID" value="KFN10245.1"/>
    <property type="molecule type" value="Genomic_DNA"/>
</dbReference>
<keyword evidence="2" id="KW-1185">Reference proteome</keyword>
<comment type="caution">
    <text evidence="1">The sequence shown here is derived from an EMBL/GenBank/DDBJ whole genome shotgun (WGS) entry which is preliminary data.</text>
</comment>
<protein>
    <submittedName>
        <fullName evidence="1">Uncharacterized protein</fullName>
    </submittedName>
</protein>
<evidence type="ECO:0000313" key="1">
    <source>
        <dbReference type="EMBL" id="KFN10245.1"/>
    </source>
</evidence>
<accession>A0A090ZJ11</accession>
<evidence type="ECO:0000313" key="2">
    <source>
        <dbReference type="Proteomes" id="UP000029278"/>
    </source>
</evidence>
<name>A0A090ZJ11_PAEMA</name>
<reference evidence="1 2" key="1">
    <citation type="submission" date="2014-04" db="EMBL/GenBank/DDBJ databases">
        <authorList>
            <person name="Bishop-Lilly K.A."/>
            <person name="Broomall S.M."/>
            <person name="Chain P.S."/>
            <person name="Chertkov O."/>
            <person name="Coyne S.R."/>
            <person name="Daligault H.E."/>
            <person name="Davenport K.W."/>
            <person name="Erkkila T."/>
            <person name="Frey K.G."/>
            <person name="Gibbons H.S."/>
            <person name="Gu W."/>
            <person name="Jaissle J."/>
            <person name="Johnson S.L."/>
            <person name="Koroleva G.I."/>
            <person name="Ladner J.T."/>
            <person name="Lo C.-C."/>
            <person name="Minogue T.D."/>
            <person name="Munk C."/>
            <person name="Palacios G.F."/>
            <person name="Redden C.L."/>
            <person name="Rosenzweig C.N."/>
            <person name="Scholz M.B."/>
            <person name="Teshima H."/>
            <person name="Xu Y."/>
        </authorList>
    </citation>
    <scope>NUCLEOTIDE SEQUENCE [LARGE SCALE GENOMIC DNA]</scope>
    <source>
        <strain evidence="1 2">8244</strain>
    </source>
</reference>
<proteinExistence type="predicted"/>
<organism evidence="1 2">
    <name type="scientific">Paenibacillus macerans</name>
    <name type="common">Bacillus macerans</name>
    <dbReference type="NCBI Taxonomy" id="44252"/>
    <lineage>
        <taxon>Bacteria</taxon>
        <taxon>Bacillati</taxon>
        <taxon>Bacillota</taxon>
        <taxon>Bacilli</taxon>
        <taxon>Bacillales</taxon>
        <taxon>Paenibacillaceae</taxon>
        <taxon>Paenibacillus</taxon>
    </lineage>
</organism>
<sequence>MPKSSVILTLNILHKNLNYIVISSALVGSFAAAFPLNCRRTFSSAATSASVTLKSPANNHGAPGDLPDAFFDENALCSEAILYNNPSRIVPSCSYEKEAQHRFTRLLCF</sequence>
<gene>
    <name evidence="1" type="ORF">DJ90_6520</name>
</gene>
<dbReference type="AlphaFoldDB" id="A0A090ZJ11"/>
<dbReference type="HOGENOM" id="CLU_2181259_0_0_9"/>